<dbReference type="Proteomes" id="UP001153678">
    <property type="component" value="Unassembled WGS sequence"/>
</dbReference>
<reference evidence="2" key="1">
    <citation type="submission" date="2022-08" db="EMBL/GenBank/DDBJ databases">
        <authorList>
            <person name="Kallberg Y."/>
            <person name="Tangrot J."/>
            <person name="Rosling A."/>
        </authorList>
    </citation>
    <scope>NUCLEOTIDE SEQUENCE</scope>
    <source>
        <strain evidence="2">Wild A</strain>
    </source>
</reference>
<feature type="compositionally biased region" description="Low complexity" evidence="1">
    <location>
        <begin position="181"/>
        <end position="190"/>
    </location>
</feature>
<dbReference type="EMBL" id="CAMKVN010003437">
    <property type="protein sequence ID" value="CAI2184721.1"/>
    <property type="molecule type" value="Genomic_DNA"/>
</dbReference>
<evidence type="ECO:0000313" key="2">
    <source>
        <dbReference type="EMBL" id="CAI2184721.1"/>
    </source>
</evidence>
<protein>
    <submittedName>
        <fullName evidence="2">19624_t:CDS:1</fullName>
    </submittedName>
</protein>
<proteinExistence type="predicted"/>
<feature type="compositionally biased region" description="Basic and acidic residues" evidence="1">
    <location>
        <begin position="157"/>
        <end position="172"/>
    </location>
</feature>
<evidence type="ECO:0000256" key="1">
    <source>
        <dbReference type="SAM" id="MobiDB-lite"/>
    </source>
</evidence>
<comment type="caution">
    <text evidence="2">The sequence shown here is derived from an EMBL/GenBank/DDBJ whole genome shotgun (WGS) entry which is preliminary data.</text>
</comment>
<organism evidence="2 3">
    <name type="scientific">Funneliformis geosporum</name>
    <dbReference type="NCBI Taxonomy" id="1117311"/>
    <lineage>
        <taxon>Eukaryota</taxon>
        <taxon>Fungi</taxon>
        <taxon>Fungi incertae sedis</taxon>
        <taxon>Mucoromycota</taxon>
        <taxon>Glomeromycotina</taxon>
        <taxon>Glomeromycetes</taxon>
        <taxon>Glomerales</taxon>
        <taxon>Glomeraceae</taxon>
        <taxon>Funneliformis</taxon>
    </lineage>
</organism>
<feature type="region of interest" description="Disordered" evidence="1">
    <location>
        <begin position="157"/>
        <end position="194"/>
    </location>
</feature>
<evidence type="ECO:0000313" key="3">
    <source>
        <dbReference type="Proteomes" id="UP001153678"/>
    </source>
</evidence>
<accession>A0A9W4WSY5</accession>
<sequence length="527" mass="59890">MADSTSPTSTLVGLHHEKYWDRDPNSWGNLNDWDIYFIENGLPVDSRDYSKASIMKKSLEAKCFLPEVGSILWSGPLGSIIICAVGSILWSGPLGPIIICVARQAVDRSLNCQNDPGNKSLWCNHLPKLGTLAVMDRVNKREIRSIAVQEETERYKNEQASKFSGREGTSEKKSKKRKVTASKNEMLSSDNNDEDDEEIKIDLKRISDELLREPEVKWEVGCINVTDQFRRYQKEIIEKAEKNGLKYDNIYELLALSSIIVLSCPCPYPTMFTIAEWQEITRTNPYTPQDSPLTQDILLSLHDASFNHFLGLDSFVENGESKLSKIVARSFNDIYDSVMKVAPLKMSEEEHCLNFVYPLARPFFSGEKEYELILNRANTGTKKRPDLSCVVDGVPILNSEFKPLGCTPLQRGKDRVKVQLRARKSVNQQLLSKGGPGDLMESYFMDLEYDGLYRSWPFLTTRLVIDKTTIPLAGVAIHHLLALEERVEKISKDFKYRKSRSGETTPLQQLSFIRTLPDSPQVKQLIH</sequence>
<gene>
    <name evidence="2" type="ORF">FWILDA_LOCUS11718</name>
</gene>
<dbReference type="AlphaFoldDB" id="A0A9W4WSY5"/>
<name>A0A9W4WSY5_9GLOM</name>
<dbReference type="OrthoDB" id="2440309at2759"/>
<keyword evidence="3" id="KW-1185">Reference proteome</keyword>